<dbReference type="InterPro" id="IPR009799">
    <property type="entry name" value="EthD_dom"/>
</dbReference>
<comment type="similarity">
    <text evidence="1">Belongs to the tpcK family.</text>
</comment>
<feature type="domain" description="EthD" evidence="2">
    <location>
        <begin position="21"/>
        <end position="115"/>
    </location>
</feature>
<dbReference type="GO" id="GO:0016491">
    <property type="term" value="F:oxidoreductase activity"/>
    <property type="evidence" value="ECO:0007669"/>
    <property type="project" value="InterPro"/>
</dbReference>
<gene>
    <name evidence="3" type="ORF">GTA08_BOTSDO08569</name>
</gene>
<evidence type="ECO:0000259" key="2">
    <source>
        <dbReference type="Pfam" id="PF07110"/>
    </source>
</evidence>
<organism evidence="3 4">
    <name type="scientific">Botryosphaeria dothidea</name>
    <dbReference type="NCBI Taxonomy" id="55169"/>
    <lineage>
        <taxon>Eukaryota</taxon>
        <taxon>Fungi</taxon>
        <taxon>Dikarya</taxon>
        <taxon>Ascomycota</taxon>
        <taxon>Pezizomycotina</taxon>
        <taxon>Dothideomycetes</taxon>
        <taxon>Dothideomycetes incertae sedis</taxon>
        <taxon>Botryosphaeriales</taxon>
        <taxon>Botryosphaeriaceae</taxon>
        <taxon>Botryosphaeria</taxon>
    </lineage>
</organism>
<keyword evidence="4" id="KW-1185">Reference proteome</keyword>
<dbReference type="SUPFAM" id="SSF54909">
    <property type="entry name" value="Dimeric alpha+beta barrel"/>
    <property type="match status" value="1"/>
</dbReference>
<dbReference type="OrthoDB" id="3183782at2759"/>
<evidence type="ECO:0000313" key="3">
    <source>
        <dbReference type="EMBL" id="KAF4303057.1"/>
    </source>
</evidence>
<dbReference type="Gene3D" id="3.30.70.100">
    <property type="match status" value="1"/>
</dbReference>
<name>A0A8H4N4V9_9PEZI</name>
<comment type="caution">
    <text evidence="3">The sequence shown here is derived from an EMBL/GenBank/DDBJ whole genome shotgun (WGS) entry which is preliminary data.</text>
</comment>
<protein>
    <submittedName>
        <fullName evidence="3">EthD domain-containing protein</fullName>
    </submittedName>
</protein>
<dbReference type="Proteomes" id="UP000572817">
    <property type="component" value="Unassembled WGS sequence"/>
</dbReference>
<reference evidence="3" key="1">
    <citation type="submission" date="2020-04" db="EMBL/GenBank/DDBJ databases">
        <title>Genome Assembly and Annotation of Botryosphaeria dothidea sdau 11-99, a Latent Pathogen of Apple Fruit Ring Rot in China.</title>
        <authorList>
            <person name="Yu C."/>
            <person name="Diao Y."/>
            <person name="Lu Q."/>
            <person name="Zhao J."/>
            <person name="Cui S."/>
            <person name="Peng C."/>
            <person name="He B."/>
            <person name="Liu H."/>
        </authorList>
    </citation>
    <scope>NUCLEOTIDE SEQUENCE [LARGE SCALE GENOMIC DNA]</scope>
    <source>
        <strain evidence="3">Sdau11-99</strain>
    </source>
</reference>
<sequence length="162" mass="18281">MSSAKQRLLRLSIAHYRSQHVLEEAFHRWAAEDHCARAAGIHARHGVEAYGMLFNLTATREAARELNERLGKKWVLDDHDVVVEFYLRDLEAVQRIIADPEFAKLQEEEALWVDTERSDGGVVAHLAWVEVYVENGKVVHVGSDGKPTYARLDLGASLIPVV</sequence>
<evidence type="ECO:0000313" key="4">
    <source>
        <dbReference type="Proteomes" id="UP000572817"/>
    </source>
</evidence>
<evidence type="ECO:0000256" key="1">
    <source>
        <dbReference type="ARBA" id="ARBA00005986"/>
    </source>
</evidence>
<dbReference type="AlphaFoldDB" id="A0A8H4N4V9"/>
<dbReference type="Pfam" id="PF07110">
    <property type="entry name" value="EthD"/>
    <property type="match status" value="1"/>
</dbReference>
<accession>A0A8H4N4V9</accession>
<dbReference type="EMBL" id="WWBZ02000062">
    <property type="protein sequence ID" value="KAF4303057.1"/>
    <property type="molecule type" value="Genomic_DNA"/>
</dbReference>
<proteinExistence type="inferred from homology"/>
<dbReference type="InterPro" id="IPR011008">
    <property type="entry name" value="Dimeric_a/b-barrel"/>
</dbReference>